<name>A0A1R4EIU9_9GAMM</name>
<dbReference type="RefSeq" id="WP_077449784.1">
    <property type="nucleotide sequence ID" value="NZ_FUGD01000165.1"/>
</dbReference>
<feature type="compositionally biased region" description="Polar residues" evidence="1">
    <location>
        <begin position="245"/>
        <end position="261"/>
    </location>
</feature>
<accession>A0A1R4EIU9</accession>
<keyword evidence="4" id="KW-1185">Reference proteome</keyword>
<feature type="compositionally biased region" description="Basic and acidic residues" evidence="1">
    <location>
        <begin position="108"/>
        <end position="145"/>
    </location>
</feature>
<feature type="transmembrane region" description="Helical" evidence="2">
    <location>
        <begin position="20"/>
        <end position="39"/>
    </location>
</feature>
<keyword evidence="2" id="KW-0812">Transmembrane</keyword>
<reference evidence="4" key="1">
    <citation type="submission" date="2017-02" db="EMBL/GenBank/DDBJ databases">
        <authorList>
            <person name="Mornico D."/>
        </authorList>
    </citation>
    <scope>NUCLEOTIDE SEQUENCE [LARGE SCALE GENOMIC DNA]</scope>
</reference>
<feature type="region of interest" description="Disordered" evidence="1">
    <location>
        <begin position="236"/>
        <end position="261"/>
    </location>
</feature>
<feature type="compositionally biased region" description="Low complexity" evidence="1">
    <location>
        <begin position="205"/>
        <end position="214"/>
    </location>
</feature>
<dbReference type="OrthoDB" id="6658386at2"/>
<proteinExistence type="predicted"/>
<evidence type="ECO:0000256" key="2">
    <source>
        <dbReference type="SAM" id="Phobius"/>
    </source>
</evidence>
<organism evidence="3 4">
    <name type="scientific">Psychrobacter pasteurii</name>
    <dbReference type="NCBI Taxonomy" id="1945520"/>
    <lineage>
        <taxon>Bacteria</taxon>
        <taxon>Pseudomonadati</taxon>
        <taxon>Pseudomonadota</taxon>
        <taxon>Gammaproteobacteria</taxon>
        <taxon>Moraxellales</taxon>
        <taxon>Moraxellaceae</taxon>
        <taxon>Psychrobacter</taxon>
    </lineage>
</organism>
<protein>
    <submittedName>
        <fullName evidence="3">Uncharacterized protein</fullName>
    </submittedName>
</protein>
<feature type="compositionally biased region" description="Polar residues" evidence="1">
    <location>
        <begin position="146"/>
        <end position="174"/>
    </location>
</feature>
<dbReference type="EMBL" id="FUGD01000165">
    <property type="protein sequence ID" value="SJM38441.1"/>
    <property type="molecule type" value="Genomic_DNA"/>
</dbReference>
<dbReference type="Proteomes" id="UP000188169">
    <property type="component" value="Unassembled WGS sequence"/>
</dbReference>
<keyword evidence="2" id="KW-0472">Membrane</keyword>
<sequence>MQSEKQPPTSPQDKGTIRKWLPAIALALVIHALLLIVFFNSQKDTTANESEAITQTTETATDSEDLEHEKEVLLTLIEERSSTDEEVSDEDKTDEKSDENSSDDTESGNDKKDEATKSESDSKADEAKKENDKEDKGSNKDKSEPVKSTTQNSEKQQNTNPPLDSSAYTPQPVVNPNDAVLLPRDLPKVEQNPLIGSNDYANTAQQSQDLSDQLSSAVNEIKEQKLREIEMQQQASRAAYLKNNPAPTQSEATEPISNSVE</sequence>
<gene>
    <name evidence="3" type="ORF">A1019T_02433</name>
</gene>
<evidence type="ECO:0000313" key="4">
    <source>
        <dbReference type="Proteomes" id="UP000188169"/>
    </source>
</evidence>
<dbReference type="AlphaFoldDB" id="A0A1R4EIU9"/>
<feature type="compositionally biased region" description="Polar residues" evidence="1">
    <location>
        <begin position="47"/>
        <end position="60"/>
    </location>
</feature>
<evidence type="ECO:0000256" key="1">
    <source>
        <dbReference type="SAM" id="MobiDB-lite"/>
    </source>
</evidence>
<feature type="compositionally biased region" description="Basic and acidic residues" evidence="1">
    <location>
        <begin position="67"/>
        <end position="83"/>
    </location>
</feature>
<feature type="region of interest" description="Disordered" evidence="1">
    <location>
        <begin position="47"/>
        <end position="214"/>
    </location>
</feature>
<keyword evidence="2" id="KW-1133">Transmembrane helix</keyword>
<evidence type="ECO:0000313" key="3">
    <source>
        <dbReference type="EMBL" id="SJM38441.1"/>
    </source>
</evidence>